<gene>
    <name evidence="2" type="ORF">CA13_60370</name>
</gene>
<dbReference type="RefSeq" id="WP_146402341.1">
    <property type="nucleotide sequence ID" value="NZ_SJPJ01000001.1"/>
</dbReference>
<sequence>MKSEHDELTPEERRERIATILGNARVRLQRRAALGGSDDDMENESSKGVAAQRKKAGAGRK</sequence>
<evidence type="ECO:0000313" key="3">
    <source>
        <dbReference type="Proteomes" id="UP000315010"/>
    </source>
</evidence>
<proteinExistence type="predicted"/>
<name>A0A5C5ZBN7_9BACT</name>
<reference evidence="2 3" key="1">
    <citation type="submission" date="2019-02" db="EMBL/GenBank/DDBJ databases">
        <title>Deep-cultivation of Planctomycetes and their phenomic and genomic characterization uncovers novel biology.</title>
        <authorList>
            <person name="Wiegand S."/>
            <person name="Jogler M."/>
            <person name="Boedeker C."/>
            <person name="Pinto D."/>
            <person name="Vollmers J."/>
            <person name="Rivas-Marin E."/>
            <person name="Kohn T."/>
            <person name="Peeters S.H."/>
            <person name="Heuer A."/>
            <person name="Rast P."/>
            <person name="Oberbeckmann S."/>
            <person name="Bunk B."/>
            <person name="Jeske O."/>
            <person name="Meyerdierks A."/>
            <person name="Storesund J.E."/>
            <person name="Kallscheuer N."/>
            <person name="Luecker S."/>
            <person name="Lage O.M."/>
            <person name="Pohl T."/>
            <person name="Merkel B.J."/>
            <person name="Hornburger P."/>
            <person name="Mueller R.-W."/>
            <person name="Bruemmer F."/>
            <person name="Labrenz M."/>
            <person name="Spormann A.M."/>
            <person name="Op Den Camp H."/>
            <person name="Overmann J."/>
            <person name="Amann R."/>
            <person name="Jetten M.S.M."/>
            <person name="Mascher T."/>
            <person name="Medema M.H."/>
            <person name="Devos D.P."/>
            <person name="Kaster A.-K."/>
            <person name="Ovreas L."/>
            <person name="Rohde M."/>
            <person name="Galperin M.Y."/>
            <person name="Jogler C."/>
        </authorList>
    </citation>
    <scope>NUCLEOTIDE SEQUENCE [LARGE SCALE GENOMIC DNA]</scope>
    <source>
        <strain evidence="2 3">CA13</strain>
    </source>
</reference>
<feature type="region of interest" description="Disordered" evidence="1">
    <location>
        <begin position="32"/>
        <end position="61"/>
    </location>
</feature>
<dbReference type="EMBL" id="SJPJ01000001">
    <property type="protein sequence ID" value="TWT84557.1"/>
    <property type="molecule type" value="Genomic_DNA"/>
</dbReference>
<protein>
    <submittedName>
        <fullName evidence="2">Uncharacterized protein</fullName>
    </submittedName>
</protein>
<keyword evidence="3" id="KW-1185">Reference proteome</keyword>
<evidence type="ECO:0000256" key="1">
    <source>
        <dbReference type="SAM" id="MobiDB-lite"/>
    </source>
</evidence>
<accession>A0A5C5ZBN7</accession>
<evidence type="ECO:0000313" key="2">
    <source>
        <dbReference type="EMBL" id="TWT84557.1"/>
    </source>
</evidence>
<organism evidence="2 3">
    <name type="scientific">Novipirellula herctigrandis</name>
    <dbReference type="NCBI Taxonomy" id="2527986"/>
    <lineage>
        <taxon>Bacteria</taxon>
        <taxon>Pseudomonadati</taxon>
        <taxon>Planctomycetota</taxon>
        <taxon>Planctomycetia</taxon>
        <taxon>Pirellulales</taxon>
        <taxon>Pirellulaceae</taxon>
        <taxon>Novipirellula</taxon>
    </lineage>
</organism>
<comment type="caution">
    <text evidence="2">The sequence shown here is derived from an EMBL/GenBank/DDBJ whole genome shotgun (WGS) entry which is preliminary data.</text>
</comment>
<dbReference type="AlphaFoldDB" id="A0A5C5ZBN7"/>
<dbReference type="Proteomes" id="UP000315010">
    <property type="component" value="Unassembled WGS sequence"/>
</dbReference>
<feature type="compositionally biased region" description="Basic residues" evidence="1">
    <location>
        <begin position="52"/>
        <end position="61"/>
    </location>
</feature>